<reference evidence="2 3" key="1">
    <citation type="journal article" date="2018" name="Front. Plant Sci.">
        <title>Red Clover (Trifolium pratense) and Zigzag Clover (T. medium) - A Picture of Genomic Similarities and Differences.</title>
        <authorList>
            <person name="Dluhosova J."/>
            <person name="Istvanek J."/>
            <person name="Nedelnik J."/>
            <person name="Repkova J."/>
        </authorList>
    </citation>
    <scope>NUCLEOTIDE SEQUENCE [LARGE SCALE GENOMIC DNA]</scope>
    <source>
        <strain evidence="3">cv. 10/8</strain>
        <tissue evidence="2">Leaf</tissue>
    </source>
</reference>
<feature type="region of interest" description="Disordered" evidence="1">
    <location>
        <begin position="1"/>
        <end position="38"/>
    </location>
</feature>
<comment type="caution">
    <text evidence="2">The sequence shown here is derived from an EMBL/GenBank/DDBJ whole genome shotgun (WGS) entry which is preliminary data.</text>
</comment>
<organism evidence="2 3">
    <name type="scientific">Trifolium medium</name>
    <dbReference type="NCBI Taxonomy" id="97028"/>
    <lineage>
        <taxon>Eukaryota</taxon>
        <taxon>Viridiplantae</taxon>
        <taxon>Streptophyta</taxon>
        <taxon>Embryophyta</taxon>
        <taxon>Tracheophyta</taxon>
        <taxon>Spermatophyta</taxon>
        <taxon>Magnoliopsida</taxon>
        <taxon>eudicotyledons</taxon>
        <taxon>Gunneridae</taxon>
        <taxon>Pentapetalae</taxon>
        <taxon>rosids</taxon>
        <taxon>fabids</taxon>
        <taxon>Fabales</taxon>
        <taxon>Fabaceae</taxon>
        <taxon>Papilionoideae</taxon>
        <taxon>50 kb inversion clade</taxon>
        <taxon>NPAAA clade</taxon>
        <taxon>Hologalegina</taxon>
        <taxon>IRL clade</taxon>
        <taxon>Trifolieae</taxon>
        <taxon>Trifolium</taxon>
    </lineage>
</organism>
<evidence type="ECO:0000313" key="3">
    <source>
        <dbReference type="Proteomes" id="UP000265520"/>
    </source>
</evidence>
<protein>
    <submittedName>
        <fullName evidence="2">Uncharacterized protein</fullName>
    </submittedName>
</protein>
<accession>A0A392RU84</accession>
<name>A0A392RU84_9FABA</name>
<evidence type="ECO:0000256" key="1">
    <source>
        <dbReference type="SAM" id="MobiDB-lite"/>
    </source>
</evidence>
<keyword evidence="3" id="KW-1185">Reference proteome</keyword>
<sequence length="90" mass="10431">MLGEKPKKAKIPPKNDERAREERGQRTPRVGYNEYTPLNTPREKILQECINVEFADAGIHPPKELTESPRTEKSKFCKYHRRVGLISAKK</sequence>
<proteinExistence type="predicted"/>
<feature type="compositionally biased region" description="Basic and acidic residues" evidence="1">
    <location>
        <begin position="13"/>
        <end position="25"/>
    </location>
</feature>
<dbReference type="EMBL" id="LXQA010264370">
    <property type="protein sequence ID" value="MCI39165.1"/>
    <property type="molecule type" value="Genomic_DNA"/>
</dbReference>
<dbReference type="Proteomes" id="UP000265520">
    <property type="component" value="Unassembled WGS sequence"/>
</dbReference>
<dbReference type="AlphaFoldDB" id="A0A392RU84"/>
<evidence type="ECO:0000313" key="2">
    <source>
        <dbReference type="EMBL" id="MCI39165.1"/>
    </source>
</evidence>